<gene>
    <name evidence="2" type="ORF">Cantr_03982</name>
</gene>
<feature type="compositionally biased region" description="Basic and acidic residues" evidence="1">
    <location>
        <begin position="52"/>
        <end position="61"/>
    </location>
</feature>
<dbReference type="EMBL" id="QLNQ01000030">
    <property type="protein sequence ID" value="RCK54395.1"/>
    <property type="molecule type" value="Genomic_DNA"/>
</dbReference>
<feature type="compositionally biased region" description="Basic and acidic residues" evidence="1">
    <location>
        <begin position="161"/>
        <end position="179"/>
    </location>
</feature>
<keyword evidence="3" id="KW-1185">Reference proteome</keyword>
<evidence type="ECO:0000313" key="2">
    <source>
        <dbReference type="EMBL" id="RCK54395.1"/>
    </source>
</evidence>
<sequence length="394" mass="43515">MSESKVKITNICNTDDEDTPVSDVEGTVIPIVRSNRPALRIPPSSPPQGVEEGDKFMKSPAEEPESYKFAALTKRYSFAPPATPPRPPPQPQPPRTPKKLLGRSTPGGLVTPPSSPRATKRAYSRSSSDETPTKRAKHSYAGKFGRALELRGRPKMPIVRRVPEHKGAPKRTDVVERRGAPKCAGVIEHTRATKRTGVIEHKAIPERNHSIHRSSVTDHKGAAERRVVPEGRGVSEHRVVTECRAVPEHRVIPPQRSVPEQRVALGRKVVPDRRPVSDQRVATGDNSVVQRKGVAERTDASRRRDTPKYDSPLKQQYNAPGNDGSREAQHNAPRGSSTPEQQRGPVERKAAPQPKGILKNQSALATPKKRVVFVYGYVGSMKFFRKDEIIGMKS</sequence>
<organism evidence="2 3">
    <name type="scientific">Candida viswanathii</name>
    <dbReference type="NCBI Taxonomy" id="5486"/>
    <lineage>
        <taxon>Eukaryota</taxon>
        <taxon>Fungi</taxon>
        <taxon>Dikarya</taxon>
        <taxon>Ascomycota</taxon>
        <taxon>Saccharomycotina</taxon>
        <taxon>Pichiomycetes</taxon>
        <taxon>Debaryomycetaceae</taxon>
        <taxon>Candida/Lodderomyces clade</taxon>
        <taxon>Candida</taxon>
    </lineage>
</organism>
<feature type="compositionally biased region" description="Basic and acidic residues" evidence="1">
    <location>
        <begin position="293"/>
        <end position="308"/>
    </location>
</feature>
<feature type="compositionally biased region" description="Pro residues" evidence="1">
    <location>
        <begin position="81"/>
        <end position="95"/>
    </location>
</feature>
<evidence type="ECO:0000313" key="3">
    <source>
        <dbReference type="Proteomes" id="UP000253472"/>
    </source>
</evidence>
<dbReference type="Proteomes" id="UP000253472">
    <property type="component" value="Unassembled WGS sequence"/>
</dbReference>
<evidence type="ECO:0000256" key="1">
    <source>
        <dbReference type="SAM" id="MobiDB-lite"/>
    </source>
</evidence>
<comment type="caution">
    <text evidence="2">The sequence shown here is derived from an EMBL/GenBank/DDBJ whole genome shotgun (WGS) entry which is preliminary data.</text>
</comment>
<accession>A0A367XL78</accession>
<proteinExistence type="predicted"/>
<protein>
    <submittedName>
        <fullName evidence="2">Uncharacterized protein</fullName>
    </submittedName>
</protein>
<feature type="compositionally biased region" description="Basic and acidic residues" evidence="1">
    <location>
        <begin position="202"/>
        <end position="251"/>
    </location>
</feature>
<reference evidence="2 3" key="1">
    <citation type="submission" date="2018-06" db="EMBL/GenBank/DDBJ databases">
        <title>Whole genome sequencing of Candida tropicalis (genome annotated by CSBL at Korea University).</title>
        <authorList>
            <person name="Ahn J."/>
        </authorList>
    </citation>
    <scope>NUCLEOTIDE SEQUENCE [LARGE SCALE GENOMIC DNA]</scope>
    <source>
        <strain evidence="2 3">ATCC 20962</strain>
    </source>
</reference>
<feature type="region of interest" description="Disordered" evidence="1">
    <location>
        <begin position="1"/>
        <end position="182"/>
    </location>
</feature>
<feature type="region of interest" description="Disordered" evidence="1">
    <location>
        <begin position="202"/>
        <end position="363"/>
    </location>
</feature>
<dbReference type="AlphaFoldDB" id="A0A367XL78"/>
<name>A0A367XL78_9ASCO</name>